<evidence type="ECO:0000256" key="5">
    <source>
        <dbReference type="ARBA" id="ARBA00048108"/>
    </source>
</evidence>
<dbReference type="FunFam" id="3.40.50.620:FF:000145">
    <property type="entry name" value="ATP-binding domain containing protein"/>
    <property type="match status" value="1"/>
</dbReference>
<dbReference type="GO" id="GO:0017178">
    <property type="term" value="F:diphthine-ammonia ligase activity"/>
    <property type="evidence" value="ECO:0007669"/>
    <property type="project" value="UniProtKB-EC"/>
</dbReference>
<dbReference type="PANTHER" id="PTHR12196">
    <property type="entry name" value="DOMAIN OF UNKNOWN FUNCTION 71 DUF71 -CONTAINING PROTEIN"/>
    <property type="match status" value="1"/>
</dbReference>
<dbReference type="GO" id="GO:0017183">
    <property type="term" value="P:protein histidyl modification to diphthamide"/>
    <property type="evidence" value="ECO:0007669"/>
    <property type="project" value="TreeGrafter"/>
</dbReference>
<dbReference type="Pfam" id="PF01902">
    <property type="entry name" value="Diphthami_syn_2"/>
    <property type="match status" value="1"/>
</dbReference>
<dbReference type="InterPro" id="IPR002761">
    <property type="entry name" value="Diphthami_syn_dom"/>
</dbReference>
<proteinExistence type="predicted"/>
<dbReference type="SUPFAM" id="SSF55298">
    <property type="entry name" value="YjgF-like"/>
    <property type="match status" value="2"/>
</dbReference>
<evidence type="ECO:0000256" key="2">
    <source>
        <dbReference type="ARBA" id="ARBA00018426"/>
    </source>
</evidence>
<evidence type="ECO:0000256" key="6">
    <source>
        <dbReference type="SAM" id="MobiDB-lite"/>
    </source>
</evidence>
<evidence type="ECO:0000256" key="4">
    <source>
        <dbReference type="ARBA" id="ARBA00031552"/>
    </source>
</evidence>
<evidence type="ECO:0000259" key="7">
    <source>
        <dbReference type="Pfam" id="PF01902"/>
    </source>
</evidence>
<dbReference type="SUPFAM" id="SSF52402">
    <property type="entry name" value="Adenine nucleotide alpha hydrolases-like"/>
    <property type="match status" value="1"/>
</dbReference>
<dbReference type="CDD" id="cd01994">
    <property type="entry name" value="AANH_PF0828-like"/>
    <property type="match status" value="1"/>
</dbReference>
<dbReference type="CDD" id="cd06156">
    <property type="entry name" value="eu_AANH_C_2"/>
    <property type="match status" value="1"/>
</dbReference>
<protein>
    <recommendedName>
        <fullName evidence="2">Diphthine--ammonia ligase</fullName>
        <ecNumber evidence="1">6.3.1.14</ecNumber>
    </recommendedName>
    <alternativeName>
        <fullName evidence="3">Diphthamide synthase</fullName>
    </alternativeName>
    <alternativeName>
        <fullName evidence="4">Diphthamide synthetase</fullName>
    </alternativeName>
</protein>
<evidence type="ECO:0000313" key="9">
    <source>
        <dbReference type="Proteomes" id="UP001182556"/>
    </source>
</evidence>
<gene>
    <name evidence="8" type="ORF">DB88DRAFT_82421</name>
</gene>
<dbReference type="Gene3D" id="3.90.1490.10">
    <property type="entry name" value="putative n-type atp pyrophosphatase, domain 2"/>
    <property type="match status" value="1"/>
</dbReference>
<feature type="region of interest" description="Disordered" evidence="6">
    <location>
        <begin position="97"/>
        <end position="119"/>
    </location>
</feature>
<name>A0AAD9CUR5_PAPLA</name>
<dbReference type="InterPro" id="IPR014729">
    <property type="entry name" value="Rossmann-like_a/b/a_fold"/>
</dbReference>
<dbReference type="Gene3D" id="3.30.1330.40">
    <property type="entry name" value="RutC-like"/>
    <property type="match status" value="2"/>
</dbReference>
<dbReference type="Proteomes" id="UP001182556">
    <property type="component" value="Unassembled WGS sequence"/>
</dbReference>
<dbReference type="InterPro" id="IPR035959">
    <property type="entry name" value="RutC-like_sf"/>
</dbReference>
<dbReference type="Gene3D" id="3.40.50.620">
    <property type="entry name" value="HUPs"/>
    <property type="match status" value="1"/>
</dbReference>
<evidence type="ECO:0000256" key="3">
    <source>
        <dbReference type="ARBA" id="ARBA00029814"/>
    </source>
</evidence>
<comment type="caution">
    <text evidence="8">The sequence shown here is derived from an EMBL/GenBank/DDBJ whole genome shotgun (WGS) entry which is preliminary data.</text>
</comment>
<dbReference type="EMBL" id="JAODAN010000010">
    <property type="protein sequence ID" value="KAK1921802.1"/>
    <property type="molecule type" value="Genomic_DNA"/>
</dbReference>
<evidence type="ECO:0000256" key="1">
    <source>
        <dbReference type="ARBA" id="ARBA00012089"/>
    </source>
</evidence>
<dbReference type="InterPro" id="IPR030662">
    <property type="entry name" value="DPH6/MJ0570"/>
</dbReference>
<accession>A0AAD9CUR5</accession>
<comment type="catalytic activity">
    <reaction evidence="5">
        <text>diphthine-[translation elongation factor 2] + NH4(+) + ATP = diphthamide-[translation elongation factor 2] + AMP + diphosphate + H(+)</text>
        <dbReference type="Rhea" id="RHEA:19753"/>
        <dbReference type="Rhea" id="RHEA-COMP:10172"/>
        <dbReference type="Rhea" id="RHEA-COMP:10174"/>
        <dbReference type="ChEBI" id="CHEBI:15378"/>
        <dbReference type="ChEBI" id="CHEBI:16692"/>
        <dbReference type="ChEBI" id="CHEBI:28938"/>
        <dbReference type="ChEBI" id="CHEBI:30616"/>
        <dbReference type="ChEBI" id="CHEBI:33019"/>
        <dbReference type="ChEBI" id="CHEBI:82696"/>
        <dbReference type="ChEBI" id="CHEBI:456215"/>
        <dbReference type="EC" id="6.3.1.14"/>
    </reaction>
</comment>
<dbReference type="EC" id="6.3.1.14" evidence="1"/>
<dbReference type="PANTHER" id="PTHR12196:SF2">
    <property type="entry name" value="DIPHTHINE--AMMONIA LIGASE"/>
    <property type="match status" value="1"/>
</dbReference>
<reference evidence="8" key="1">
    <citation type="submission" date="2023-02" db="EMBL/GenBank/DDBJ databases">
        <title>Identification and recombinant expression of a fungal hydrolase from Papiliotrema laurentii that hydrolyzes apple cutin and clears colloidal polyester polyurethane.</title>
        <authorList>
            <consortium name="DOE Joint Genome Institute"/>
            <person name="Roman V.A."/>
            <person name="Bojanowski C."/>
            <person name="Crable B.R."/>
            <person name="Wagner D.N."/>
            <person name="Hung C.S."/>
            <person name="Nadeau L.J."/>
            <person name="Schratz L."/>
            <person name="Haridas S."/>
            <person name="Pangilinan J."/>
            <person name="Lipzen A."/>
            <person name="Na H."/>
            <person name="Yan M."/>
            <person name="Ng V."/>
            <person name="Grigoriev I.V."/>
            <person name="Spatafora J.W."/>
            <person name="Barlow D."/>
            <person name="Biffinger J."/>
            <person name="Kelley-Loughnane N."/>
            <person name="Varaljay V.A."/>
            <person name="Crookes-Goodson W.J."/>
        </authorList>
    </citation>
    <scope>NUCLEOTIDE SEQUENCE</scope>
    <source>
        <strain evidence="8">5307AH</strain>
    </source>
</reference>
<feature type="domain" description="Diphthamide synthase" evidence="7">
    <location>
        <begin position="111"/>
        <end position="251"/>
    </location>
</feature>
<organism evidence="8 9">
    <name type="scientific">Papiliotrema laurentii</name>
    <name type="common">Cryptococcus laurentii</name>
    <dbReference type="NCBI Taxonomy" id="5418"/>
    <lineage>
        <taxon>Eukaryota</taxon>
        <taxon>Fungi</taxon>
        <taxon>Dikarya</taxon>
        <taxon>Basidiomycota</taxon>
        <taxon>Agaricomycotina</taxon>
        <taxon>Tremellomycetes</taxon>
        <taxon>Tremellales</taxon>
        <taxon>Rhynchogastremaceae</taxon>
        <taxon>Papiliotrema</taxon>
    </lineage>
</organism>
<evidence type="ECO:0000313" key="8">
    <source>
        <dbReference type="EMBL" id="KAK1921802.1"/>
    </source>
</evidence>
<dbReference type="AlphaFoldDB" id="A0AAD9CUR5"/>
<dbReference type="NCBIfam" id="TIGR00290">
    <property type="entry name" value="MJ0570_dom"/>
    <property type="match status" value="1"/>
</dbReference>
<keyword evidence="9" id="KW-1185">Reference proteome</keyword>
<sequence>MTDQIALPGVRHKVIGLLSGGKDSCFNLMHCLANGHQLVAIATLQPEPGIDELDSHMYQSVGTQLLPLIARAIPNPDGTPEGIPLYTHVIKGKAVEQGPEYGDRSRGGQGSGSKGDETEDLTELLEQVMAKHPDATALSSGAILSNYQRLRIEHVCGRLGLVSLAYLWQSEQTPLLESMFSAGLEAVLVKVAGVGLGVDAVGQDLASMMPKFRRLEREYGSHPAGEGGEYETISLNTPIFSHRLRLTKTRTIVTDPEPYPVAYLKVEEAGLEEKDGWSMPSVAELRRLLRLDDKEDGLDEKSRELMEDLGPVQRQEHLELADELRTLDLGQTTVDSSVTIFRLGRWFAASVDGQTEGEEDVGDELPRSFERLSDRLKDEGLSLPHHAAHITLLISSMSLFGPANAVYTTYFGTSPPSRATVAVPLPANQRVKVEVVGFDDTPSVAGGKSVGGRQALHVQGQSYWAPANIGPYSQAVIVNSRLHVAGQIPLIPASLTLLPYPPTTSPYPQQAVLALQHVRRIVNVLRSKNSTGGGWTGWGESCIVWWAETAASGGGGLEVIRKAWAIWAEENGWEDVPVVFLRAKELPRGALVEFQVNLHTGRRDMMVESESFRQTIEQEDSDDEDDLEAIFSQADDGHVRIERCATSGQRGRGFRQIVCVRDASDPFALSQVTGLDWTTRAVSVKVYHIASLDKSSVDRFVEASVNGNGSKERPCLTLIPVYEIHDREGVSMDIALEIFGI</sequence>